<dbReference type="Proteomes" id="UP000515211">
    <property type="component" value="Chromosome 3"/>
</dbReference>
<reference evidence="3" key="2">
    <citation type="submission" date="2025-08" db="UniProtKB">
        <authorList>
            <consortium name="RefSeq"/>
        </authorList>
    </citation>
    <scope>IDENTIFICATION</scope>
    <source>
        <tissue evidence="3">Whole plant</tissue>
    </source>
</reference>
<protein>
    <submittedName>
        <fullName evidence="3">Uncharacterized protein LOC107479476</fullName>
    </submittedName>
</protein>
<organism evidence="2 3">
    <name type="scientific">Arachis duranensis</name>
    <name type="common">Wild peanut</name>
    <dbReference type="NCBI Taxonomy" id="130453"/>
    <lineage>
        <taxon>Eukaryota</taxon>
        <taxon>Viridiplantae</taxon>
        <taxon>Streptophyta</taxon>
        <taxon>Embryophyta</taxon>
        <taxon>Tracheophyta</taxon>
        <taxon>Spermatophyta</taxon>
        <taxon>Magnoliopsida</taxon>
        <taxon>eudicotyledons</taxon>
        <taxon>Gunneridae</taxon>
        <taxon>Pentapetalae</taxon>
        <taxon>rosids</taxon>
        <taxon>fabids</taxon>
        <taxon>Fabales</taxon>
        <taxon>Fabaceae</taxon>
        <taxon>Papilionoideae</taxon>
        <taxon>50 kb inversion clade</taxon>
        <taxon>dalbergioids sensu lato</taxon>
        <taxon>Dalbergieae</taxon>
        <taxon>Pterocarpus clade</taxon>
        <taxon>Arachis</taxon>
    </lineage>
</organism>
<dbReference type="PANTHER" id="PTHR33067:SF9">
    <property type="entry name" value="RNA-DIRECTED DNA POLYMERASE"/>
    <property type="match status" value="1"/>
</dbReference>
<dbReference type="Gene3D" id="2.40.70.10">
    <property type="entry name" value="Acid Proteases"/>
    <property type="match status" value="1"/>
</dbReference>
<reference evidence="2" key="1">
    <citation type="journal article" date="2016" name="Nat. Genet.">
        <title>The genome sequences of Arachis duranensis and Arachis ipaensis, the diploid ancestors of cultivated peanut.</title>
        <authorList>
            <person name="Bertioli D.J."/>
            <person name="Cannon S.B."/>
            <person name="Froenicke L."/>
            <person name="Huang G."/>
            <person name="Farmer A.D."/>
            <person name="Cannon E.K."/>
            <person name="Liu X."/>
            <person name="Gao D."/>
            <person name="Clevenger J."/>
            <person name="Dash S."/>
            <person name="Ren L."/>
            <person name="Moretzsohn M.C."/>
            <person name="Shirasawa K."/>
            <person name="Huang W."/>
            <person name="Vidigal B."/>
            <person name="Abernathy B."/>
            <person name="Chu Y."/>
            <person name="Niederhuth C.E."/>
            <person name="Umale P."/>
            <person name="Araujo A.C."/>
            <person name="Kozik A."/>
            <person name="Kim K.D."/>
            <person name="Burow M.D."/>
            <person name="Varshney R.K."/>
            <person name="Wang X."/>
            <person name="Zhang X."/>
            <person name="Barkley N."/>
            <person name="Guimaraes P.M."/>
            <person name="Isobe S."/>
            <person name="Guo B."/>
            <person name="Liao B."/>
            <person name="Stalker H.T."/>
            <person name="Schmitz R.J."/>
            <person name="Scheffler B.E."/>
            <person name="Leal-Bertioli S.C."/>
            <person name="Xun X."/>
            <person name="Jackson S.A."/>
            <person name="Michelmore R."/>
            <person name="Ozias-Akins P."/>
        </authorList>
    </citation>
    <scope>NUCLEOTIDE SEQUENCE [LARGE SCALE GENOMIC DNA]</scope>
    <source>
        <strain evidence="2">cv. V14167</strain>
    </source>
</reference>
<evidence type="ECO:0000313" key="2">
    <source>
        <dbReference type="Proteomes" id="UP000515211"/>
    </source>
</evidence>
<dbReference type="AlphaFoldDB" id="A0A6P4CPH6"/>
<dbReference type="CDD" id="cd00303">
    <property type="entry name" value="retropepsin_like"/>
    <property type="match status" value="1"/>
</dbReference>
<dbReference type="InterPro" id="IPR021109">
    <property type="entry name" value="Peptidase_aspartic_dom_sf"/>
</dbReference>
<feature type="compositionally biased region" description="Basic and acidic residues" evidence="1">
    <location>
        <begin position="7"/>
        <end position="42"/>
    </location>
</feature>
<gene>
    <name evidence="3" type="primary">LOC107479476</name>
</gene>
<sequence>MVVGESLNKEAIKPKKQDTVEKQVEGQDEEKASTSQRSKEAVKPQGKPPSQENHHDNKGNVKPQQENKNEGVKAYVPKLPYPTRIHKGAKDQQFPSAIIQKGLPPKLKDPGSFLIPCTIGNMAIDKSLCDLGASINLMPLTMMKKMMIQELKPTRMSLQLADRSIKIPNGVVENLLVKVGNFIFPADFVVLDMDEEGNNSVILGRPFLATTRTIIDVEKGEMIFRVHDKQMTINVFKAMQYPAEKEGCMRIDMVDSLVEEAFEANHQVK</sequence>
<keyword evidence="2" id="KW-1185">Reference proteome</keyword>
<dbReference type="PANTHER" id="PTHR33067">
    <property type="entry name" value="RNA-DIRECTED DNA POLYMERASE-RELATED"/>
    <property type="match status" value="1"/>
</dbReference>
<name>A0A6P4CPH6_ARADU</name>
<proteinExistence type="predicted"/>
<evidence type="ECO:0000313" key="3">
    <source>
        <dbReference type="RefSeq" id="XP_015955092.1"/>
    </source>
</evidence>
<feature type="compositionally biased region" description="Basic and acidic residues" evidence="1">
    <location>
        <begin position="52"/>
        <end position="71"/>
    </location>
</feature>
<accession>A0A6P4CPH6</accession>
<dbReference type="GeneID" id="107479476"/>
<dbReference type="KEGG" id="adu:107479476"/>
<feature type="region of interest" description="Disordered" evidence="1">
    <location>
        <begin position="1"/>
        <end position="71"/>
    </location>
</feature>
<dbReference type="RefSeq" id="XP_015955092.1">
    <property type="nucleotide sequence ID" value="XM_016099606.1"/>
</dbReference>
<evidence type="ECO:0000256" key="1">
    <source>
        <dbReference type="SAM" id="MobiDB-lite"/>
    </source>
</evidence>